<protein>
    <submittedName>
        <fullName evidence="1">Glycosyl transferase family 2</fullName>
    </submittedName>
</protein>
<organism evidence="2 3">
    <name type="scientific">Selenomonas sputigena (strain ATCC 35185 / DSM 20758 / CCUG 44933 / VPI D19B-28)</name>
    <dbReference type="NCBI Taxonomy" id="546271"/>
    <lineage>
        <taxon>Bacteria</taxon>
        <taxon>Bacillati</taxon>
        <taxon>Bacillota</taxon>
        <taxon>Negativicutes</taxon>
        <taxon>Selenomonadales</taxon>
        <taxon>Selenomonadaceae</taxon>
        <taxon>Selenomonas</taxon>
    </lineage>
</organism>
<reference evidence="2 3" key="1">
    <citation type="submission" date="2009-09" db="EMBL/GenBank/DDBJ databases">
        <authorList>
            <person name="Weinstock G."/>
            <person name="Sodergren E."/>
            <person name="Clifton S."/>
            <person name="Fulton L."/>
            <person name="Fulton B."/>
            <person name="Courtney L."/>
            <person name="Fronick C."/>
            <person name="Harrison M."/>
            <person name="Strong C."/>
            <person name="Farmer C."/>
            <person name="Delahaunty K."/>
            <person name="Markovic C."/>
            <person name="Hall O."/>
            <person name="Minx P."/>
            <person name="Tomlinson C."/>
            <person name="Mitreva M."/>
            <person name="Nelson J."/>
            <person name="Hou S."/>
            <person name="Wollam A."/>
            <person name="Pepin K.H."/>
            <person name="Johnson M."/>
            <person name="Bhonagiri V."/>
            <person name="Nash W.E."/>
            <person name="Warren W."/>
            <person name="Chinwalla A."/>
            <person name="Mardis E.R."/>
            <person name="Wilson R.K."/>
        </authorList>
    </citation>
    <scope>NUCLEOTIDE SEQUENCE [LARGE SCALE GENOMIC DNA]</scope>
    <source>
        <strain evidence="2">ATCC 35185</strain>
        <strain evidence="3">ATCC 35185 / DSM 20758 / VPI D19B-28</strain>
    </source>
</reference>
<evidence type="ECO:0000313" key="1">
    <source>
        <dbReference type="EMBL" id="AEB99309.1"/>
    </source>
</evidence>
<dbReference type="Gene3D" id="3.90.550.10">
    <property type="entry name" value="Spore Coat Polysaccharide Biosynthesis Protein SpsA, Chain A"/>
    <property type="match status" value="1"/>
</dbReference>
<dbReference type="EMBL" id="ACKP02000050">
    <property type="protein sequence ID" value="EEX76201.1"/>
    <property type="molecule type" value="Genomic_DNA"/>
</dbReference>
<evidence type="ECO:0000313" key="2">
    <source>
        <dbReference type="EMBL" id="EEX76201.1"/>
    </source>
</evidence>
<dbReference type="HOGENOM" id="CLU_463003_0_0_9"/>
<dbReference type="SUPFAM" id="SSF53448">
    <property type="entry name" value="Nucleotide-diphospho-sugar transferases"/>
    <property type="match status" value="2"/>
</dbReference>
<dbReference type="OrthoDB" id="9815923at2"/>
<dbReference type="EMBL" id="CP002637">
    <property type="protein sequence ID" value="AEB99309.1"/>
    <property type="molecule type" value="Genomic_DNA"/>
</dbReference>
<sequence length="589" mass="66814">MNKIIAVSLVADSADIIESFVRHTLTYADEMLVVDHAAIDGTANILCALRAEGLPVRVERYESAELCHDEIMTALMHRAFDERGADIVVPVDADEFLVTEDAAKPCRSVLRRLRTDMTFYAWHWMYELEKPEEDAGKFLLSRPLRRKKEHEMMQKAIVGREAAHAYPLLAQGTHYLYRMEGERRVPAPALPISFLHFAHFQWRGAQHTAVKVLNGWIANAAKYSLHTARCYYWKEHFDTVFQGDVPPVAIASDESETVQGLILPKGQIELRYTEGATFSPLQSLMCLAEQLAQDFAEERVRSRRKLVSVIVPYFGNLSFWHRTLENIASQTYPYMEVAVLDFADGASDLQEMLAALHLPHCIVRADSPGWGVRLAQTARGEYIQWVMPGDRLFPEKILQMVTTLELDDELSFVLADAEETATAEGADPERFVFSMHRSHCFVAAGAWHRAYALAAGRTPMGGLSGVLLRRRVLDACAWLELAFFRKRFFPLAAFVLLFQMEKDFRAGVFDVPLLSHEFHDEGTLVWHPAEWASLLLSCGQELAAHSFVEARQTLAERAREVFAREELRAHADFSRARSIFEELFAALPE</sequence>
<dbReference type="CDD" id="cd00761">
    <property type="entry name" value="Glyco_tranf_GTA_type"/>
    <property type="match status" value="1"/>
</dbReference>
<gene>
    <name evidence="1" type="ordered locus">Selsp_0336</name>
    <name evidence="2" type="ORF">SELSPUOL_02366</name>
</gene>
<dbReference type="RefSeq" id="WP_006193730.1">
    <property type="nucleotide sequence ID" value="NC_015437.1"/>
</dbReference>
<keyword evidence="4" id="KW-1185">Reference proteome</keyword>
<dbReference type="AlphaFoldDB" id="C9LY07"/>
<accession>C9LY07</accession>
<dbReference type="eggNOG" id="COG0463">
    <property type="taxonomic scope" value="Bacteria"/>
</dbReference>
<reference evidence="1 4" key="2">
    <citation type="submission" date="2011-04" db="EMBL/GenBank/DDBJ databases">
        <title>The complete genome of Selenomonas sputigena DSM 20758.</title>
        <authorList>
            <consortium name="US DOE Joint Genome Institute (JGI-PGF)"/>
            <person name="Lucas S."/>
            <person name="Copeland A."/>
            <person name="Lapidus A."/>
            <person name="Bruce D."/>
            <person name="Goodwin L."/>
            <person name="Pitluck S."/>
            <person name="Peters L."/>
            <person name="Kyrpides N."/>
            <person name="Mavromatis K."/>
            <person name="Ivanova N."/>
            <person name="Ovchinnikova G."/>
            <person name="Teshima H."/>
            <person name="Detter J.C."/>
            <person name="Tapia R."/>
            <person name="Han C."/>
            <person name="Land M."/>
            <person name="Hauser L."/>
            <person name="Markowitz V."/>
            <person name="Cheng J.-F."/>
            <person name="Hugenholtz P."/>
            <person name="Woyke T."/>
            <person name="Wu D."/>
            <person name="Gronow S."/>
            <person name="Wellnitz S."/>
            <person name="Schneider S."/>
            <person name="Klenk H.-P."/>
            <person name="Eisen J.A."/>
        </authorList>
    </citation>
    <scope>NUCLEOTIDE SEQUENCE [LARGE SCALE GENOMIC DNA]</scope>
    <source>
        <strain evidence="1">ATCC 35185</strain>
        <strain evidence="4">ATCC 35185 / DSM 20758 / VPI D19B-28</strain>
    </source>
</reference>
<dbReference type="STRING" id="546271.Selsp_0336"/>
<name>C9LY07_SELS3</name>
<keyword evidence="1" id="KW-0808">Transferase</keyword>
<evidence type="ECO:0000313" key="4">
    <source>
        <dbReference type="Proteomes" id="UP000011124"/>
    </source>
</evidence>
<dbReference type="Proteomes" id="UP000003505">
    <property type="component" value="Unassembled WGS sequence"/>
</dbReference>
<dbReference type="Proteomes" id="UP000011124">
    <property type="component" value="Chromosome"/>
</dbReference>
<dbReference type="eggNOG" id="COG1216">
    <property type="taxonomic scope" value="Bacteria"/>
</dbReference>
<dbReference type="GO" id="GO:0016740">
    <property type="term" value="F:transferase activity"/>
    <property type="evidence" value="ECO:0007669"/>
    <property type="project" value="UniProtKB-KW"/>
</dbReference>
<dbReference type="KEGG" id="ssg:Selsp_0336"/>
<proteinExistence type="predicted"/>
<dbReference type="Pfam" id="PF13704">
    <property type="entry name" value="Glyco_tranf_2_4"/>
    <property type="match status" value="1"/>
</dbReference>
<dbReference type="InterPro" id="IPR029044">
    <property type="entry name" value="Nucleotide-diphossugar_trans"/>
</dbReference>
<evidence type="ECO:0000313" key="3">
    <source>
        <dbReference type="Proteomes" id="UP000003505"/>
    </source>
</evidence>